<evidence type="ECO:0000313" key="2">
    <source>
        <dbReference type="Proteomes" id="UP000826271"/>
    </source>
</evidence>
<dbReference type="Proteomes" id="UP000826271">
    <property type="component" value="Unassembled WGS sequence"/>
</dbReference>
<name>A0AAV6XFZ3_9LAMI</name>
<evidence type="ECO:0000313" key="1">
    <source>
        <dbReference type="EMBL" id="KAG8381429.1"/>
    </source>
</evidence>
<sequence>MIAIARIGGQRTMSRMVIERRKGAGANEGEVGVVWTGGWMALVASVGKHERIVMILSLLGLVDQGIENLNKEQALLCITVALLCLQKSPARRPSMKEVVGILCGDLASPQLPVEFSPSPPSRFPYKSKKVR</sequence>
<accession>A0AAV6XFZ3</accession>
<dbReference type="SUPFAM" id="SSF56112">
    <property type="entry name" value="Protein kinase-like (PK-like)"/>
    <property type="match status" value="1"/>
</dbReference>
<organism evidence="1 2">
    <name type="scientific">Buddleja alternifolia</name>
    <dbReference type="NCBI Taxonomy" id="168488"/>
    <lineage>
        <taxon>Eukaryota</taxon>
        <taxon>Viridiplantae</taxon>
        <taxon>Streptophyta</taxon>
        <taxon>Embryophyta</taxon>
        <taxon>Tracheophyta</taxon>
        <taxon>Spermatophyta</taxon>
        <taxon>Magnoliopsida</taxon>
        <taxon>eudicotyledons</taxon>
        <taxon>Gunneridae</taxon>
        <taxon>Pentapetalae</taxon>
        <taxon>asterids</taxon>
        <taxon>lamiids</taxon>
        <taxon>Lamiales</taxon>
        <taxon>Scrophulariaceae</taxon>
        <taxon>Buddlejeae</taxon>
        <taxon>Buddleja</taxon>
    </lineage>
</organism>
<keyword evidence="2" id="KW-1185">Reference proteome</keyword>
<dbReference type="AlphaFoldDB" id="A0AAV6XFZ3"/>
<proteinExistence type="predicted"/>
<protein>
    <submittedName>
        <fullName evidence="1">Uncharacterized protein</fullName>
    </submittedName>
</protein>
<dbReference type="PANTHER" id="PTHR46821:SF7">
    <property type="entry name" value="PROTEIN KINASE SUPERFAMILY PROTEIN"/>
    <property type="match status" value="1"/>
</dbReference>
<comment type="caution">
    <text evidence="1">The sequence shown here is derived from an EMBL/GenBank/DDBJ whole genome shotgun (WGS) entry which is preliminary data.</text>
</comment>
<dbReference type="EMBL" id="WHWC01000006">
    <property type="protein sequence ID" value="KAG8381429.1"/>
    <property type="molecule type" value="Genomic_DNA"/>
</dbReference>
<reference evidence="1" key="1">
    <citation type="submission" date="2019-10" db="EMBL/GenBank/DDBJ databases">
        <authorList>
            <person name="Zhang R."/>
            <person name="Pan Y."/>
            <person name="Wang J."/>
            <person name="Ma R."/>
            <person name="Yu S."/>
        </authorList>
    </citation>
    <scope>NUCLEOTIDE SEQUENCE</scope>
    <source>
        <strain evidence="1">LA-IB0</strain>
        <tissue evidence="1">Leaf</tissue>
    </source>
</reference>
<dbReference type="InterPro" id="IPR011009">
    <property type="entry name" value="Kinase-like_dom_sf"/>
</dbReference>
<gene>
    <name evidence="1" type="ORF">BUALT_Bualt06G0121100</name>
</gene>
<dbReference type="InterPro" id="IPR044576">
    <property type="entry name" value="At4g25390-like"/>
</dbReference>
<dbReference type="PANTHER" id="PTHR46821">
    <property type="entry name" value="OS07G0586332 PROTEIN"/>
    <property type="match status" value="1"/>
</dbReference>